<dbReference type="EMBL" id="JAAH01000010">
    <property type="protein sequence ID" value="KDE73396.1"/>
    <property type="molecule type" value="Genomic_DNA"/>
</dbReference>
<gene>
    <name evidence="5" type="ORF">FUSO8_01675</name>
</gene>
<dbReference type="Proteomes" id="UP000027058">
    <property type="component" value="Unassembled WGS sequence"/>
</dbReference>
<comment type="caution">
    <text evidence="5">The sequence shown here is derived from an EMBL/GenBank/DDBJ whole genome shotgun (WGS) entry which is preliminary data.</text>
</comment>
<organism evidence="5 6">
    <name type="scientific">Fusobacterium necrophorum DJ-2</name>
    <dbReference type="NCBI Taxonomy" id="1441737"/>
    <lineage>
        <taxon>Bacteria</taxon>
        <taxon>Fusobacteriati</taxon>
        <taxon>Fusobacteriota</taxon>
        <taxon>Fusobacteriia</taxon>
        <taxon>Fusobacteriales</taxon>
        <taxon>Fusobacteriaceae</taxon>
        <taxon>Fusobacterium</taxon>
    </lineage>
</organism>
<accession>A0AB73C5N6</accession>
<dbReference type="Gene3D" id="3.30.70.270">
    <property type="match status" value="1"/>
</dbReference>
<dbReference type="RefSeq" id="WP_051623384.1">
    <property type="nucleotide sequence ID" value="NZ_JAAH01000010.1"/>
</dbReference>
<keyword evidence="2" id="KW-0051">Antiviral defense</keyword>
<dbReference type="InterPro" id="IPR043128">
    <property type="entry name" value="Rev_trsase/Diguanyl_cyclase"/>
</dbReference>
<reference evidence="5 6" key="1">
    <citation type="submission" date="2014-01" db="EMBL/GenBank/DDBJ databases">
        <title>Comparative genomics of Fusobacterium necrophorum wild isolates.</title>
        <authorList>
            <person name="Kittichotirat W."/>
            <person name="Bumgarner R.E."/>
            <person name="Lawrence P."/>
        </authorList>
    </citation>
    <scope>NUCLEOTIDE SEQUENCE [LARGE SCALE GENOMIC DNA]</scope>
    <source>
        <strain evidence="5 6">DJ-2</strain>
    </source>
</reference>
<dbReference type="GO" id="GO:0000166">
    <property type="term" value="F:nucleotide binding"/>
    <property type="evidence" value="ECO:0007669"/>
    <property type="project" value="UniProtKB-KW"/>
</dbReference>
<keyword evidence="1" id="KW-0547">Nucleotide-binding</keyword>
<evidence type="ECO:0000313" key="5">
    <source>
        <dbReference type="EMBL" id="KDE73396.1"/>
    </source>
</evidence>
<protein>
    <recommendedName>
        <fullName evidence="4">Cas10/Cmr2 second palm domain-containing protein</fullName>
    </recommendedName>
</protein>
<feature type="region of interest" description="Disordered" evidence="3">
    <location>
        <begin position="642"/>
        <end position="673"/>
    </location>
</feature>
<dbReference type="Pfam" id="PF22335">
    <property type="entry name" value="Cas10-Cmr2_palm2"/>
    <property type="match status" value="1"/>
</dbReference>
<evidence type="ECO:0000256" key="2">
    <source>
        <dbReference type="ARBA" id="ARBA00023118"/>
    </source>
</evidence>
<dbReference type="AlphaFoldDB" id="A0AB73C5N6"/>
<sequence>MGNIVAIAVEKIQKYIFQKIDNSPQDKKTLQNIIAASNQVAENILDEINEEFNILPSKEDLILWISGKTVFRSDLSKKEITEKCKKLFEKIYRVYQGQIFLKYVTFEENSNCNMEILRRADRELKNPVNKSNILKNSHELLFQFTEVNKKPEQYIYKEKDKKWKDVFLKGMDDLAVQDERYDIGSSDGKIAIIKADINNLGRIMSSLGTYDLYKKISQLLEDKIKIDAFAEHIKNYSEKEKCDLQLKVLPFYIAGDDIFYATRIDSVFDTINVLRNMINNINTEIKEHTNQKVSIELSLAVGVVFVNNHQPIRYYRQLVEHELSIAKKKIKTEKSLQALVGISMAGNSFHIYKNGLGFGECDGFFRFTKEIDELKDMLQKQVFTNTELHNLLINLEVESKPEQKFYYTLYFLKPSLQKGEIVNDELYFKYYWLSHLIEESTGEKDQSEKGFDLKKIDNVLIPKIKLVLLFLREKYSNPLDEVEYQYIKSTNLVSKIRSVMFHKPLNYLLKSMNKKEYKERKKNNHDELINLFIRIKNIGKRLYLAVDFQISVFFRAKTLIENGKKNEVPSLFEKYDEMIKSKIKSGEKNGMKNPHRISFDIKKFKKLYIESKGIQWLDTLILAFHYNQQRIIIKTVEKENNEKKKNKYNRNKKNDSKNYKQSHRQNKKYNTQF</sequence>
<proteinExistence type="predicted"/>
<feature type="domain" description="Cas10/Cmr2 second palm" evidence="4">
    <location>
        <begin position="190"/>
        <end position="330"/>
    </location>
</feature>
<name>A0AB73C5N6_9FUSO</name>
<evidence type="ECO:0000259" key="4">
    <source>
        <dbReference type="Pfam" id="PF22335"/>
    </source>
</evidence>
<evidence type="ECO:0000256" key="1">
    <source>
        <dbReference type="ARBA" id="ARBA00022741"/>
    </source>
</evidence>
<dbReference type="GO" id="GO:0051607">
    <property type="term" value="P:defense response to virus"/>
    <property type="evidence" value="ECO:0007669"/>
    <property type="project" value="UniProtKB-KW"/>
</dbReference>
<dbReference type="InterPro" id="IPR054767">
    <property type="entry name" value="Cas10-Cmr2_palm2"/>
</dbReference>
<evidence type="ECO:0000313" key="6">
    <source>
        <dbReference type="Proteomes" id="UP000027058"/>
    </source>
</evidence>
<evidence type="ECO:0000256" key="3">
    <source>
        <dbReference type="SAM" id="MobiDB-lite"/>
    </source>
</evidence>